<gene>
    <name evidence="12" type="primary">LOC108842925</name>
</gene>
<keyword evidence="1" id="KW-0723">Serine/threonine-protein kinase</keyword>
<dbReference type="CDD" id="cd14066">
    <property type="entry name" value="STKc_IRAK"/>
    <property type="match status" value="1"/>
</dbReference>
<keyword evidence="11" id="KW-1185">Reference proteome</keyword>
<dbReference type="Gene3D" id="1.10.510.10">
    <property type="entry name" value="Transferase(Phosphotransferase) domain 1"/>
    <property type="match status" value="1"/>
</dbReference>
<dbReference type="PANTHER" id="PTHR47989">
    <property type="entry name" value="OS01G0750732 PROTEIN"/>
    <property type="match status" value="1"/>
</dbReference>
<dbReference type="OrthoDB" id="1901798at2759"/>
<evidence type="ECO:0000259" key="10">
    <source>
        <dbReference type="PROSITE" id="PS50011"/>
    </source>
</evidence>
<feature type="signal peptide" evidence="9">
    <location>
        <begin position="1"/>
        <end position="22"/>
    </location>
</feature>
<organism evidence="11 12">
    <name type="scientific">Raphanus sativus</name>
    <name type="common">Radish</name>
    <name type="synonym">Raphanus raphanistrum var. sativus</name>
    <dbReference type="NCBI Taxonomy" id="3726"/>
    <lineage>
        <taxon>Eukaryota</taxon>
        <taxon>Viridiplantae</taxon>
        <taxon>Streptophyta</taxon>
        <taxon>Embryophyta</taxon>
        <taxon>Tracheophyta</taxon>
        <taxon>Spermatophyta</taxon>
        <taxon>Magnoliopsida</taxon>
        <taxon>eudicotyledons</taxon>
        <taxon>Gunneridae</taxon>
        <taxon>Pentapetalae</taxon>
        <taxon>rosids</taxon>
        <taxon>malvids</taxon>
        <taxon>Brassicales</taxon>
        <taxon>Brassicaceae</taxon>
        <taxon>Brassiceae</taxon>
        <taxon>Raphanus</taxon>
    </lineage>
</organism>
<dbReference type="KEGG" id="rsz:108842925"/>
<feature type="compositionally biased region" description="Low complexity" evidence="7">
    <location>
        <begin position="116"/>
        <end position="136"/>
    </location>
</feature>
<keyword evidence="8" id="KW-0472">Membrane</keyword>
<evidence type="ECO:0000256" key="3">
    <source>
        <dbReference type="ARBA" id="ARBA00022741"/>
    </source>
</evidence>
<reference evidence="11" key="1">
    <citation type="journal article" date="2019" name="Database">
        <title>The radish genome database (RadishGD): an integrated information resource for radish genomics.</title>
        <authorList>
            <person name="Yu H.J."/>
            <person name="Baek S."/>
            <person name="Lee Y.J."/>
            <person name="Cho A."/>
            <person name="Mun J.H."/>
        </authorList>
    </citation>
    <scope>NUCLEOTIDE SEQUENCE [LARGE SCALE GENOMIC DNA]</scope>
    <source>
        <strain evidence="11">cv. WK10039</strain>
    </source>
</reference>
<reference evidence="12" key="2">
    <citation type="submission" date="2025-08" db="UniProtKB">
        <authorList>
            <consortium name="RefSeq"/>
        </authorList>
    </citation>
    <scope>IDENTIFICATION</scope>
    <source>
        <tissue evidence="12">Leaf</tissue>
    </source>
</reference>
<feature type="binding site" evidence="6">
    <location>
        <position position="576"/>
    </location>
    <ligand>
        <name>ATP</name>
        <dbReference type="ChEBI" id="CHEBI:30616"/>
    </ligand>
</feature>
<keyword evidence="8" id="KW-1133">Transmembrane helix</keyword>
<dbReference type="PROSITE" id="PS50011">
    <property type="entry name" value="PROTEIN_KINASE_DOM"/>
    <property type="match status" value="1"/>
</dbReference>
<dbReference type="RefSeq" id="XP_018471478.2">
    <property type="nucleotide sequence ID" value="XM_018615976.2"/>
</dbReference>
<protein>
    <submittedName>
        <fullName evidence="12">Receptor-like serine/threonine-protein kinase ALE2</fullName>
    </submittedName>
</protein>
<dbReference type="Gene3D" id="3.30.200.20">
    <property type="entry name" value="Phosphorylase Kinase, domain 1"/>
    <property type="match status" value="1"/>
</dbReference>
<feature type="compositionally biased region" description="Polar residues" evidence="7">
    <location>
        <begin position="150"/>
        <end position="162"/>
    </location>
</feature>
<feature type="region of interest" description="Disordered" evidence="7">
    <location>
        <begin position="841"/>
        <end position="906"/>
    </location>
</feature>
<proteinExistence type="predicted"/>
<feature type="domain" description="Protein kinase" evidence="10">
    <location>
        <begin position="548"/>
        <end position="826"/>
    </location>
</feature>
<keyword evidence="3 6" id="KW-0547">Nucleotide-binding</keyword>
<dbReference type="PROSITE" id="PS00108">
    <property type="entry name" value="PROTEIN_KINASE_ST"/>
    <property type="match status" value="1"/>
</dbReference>
<keyword evidence="8" id="KW-0812">Transmembrane</keyword>
<dbReference type="InterPro" id="IPR011009">
    <property type="entry name" value="Kinase-like_dom_sf"/>
</dbReference>
<evidence type="ECO:0000256" key="2">
    <source>
        <dbReference type="ARBA" id="ARBA00022679"/>
    </source>
</evidence>
<feature type="chain" id="PRO_5040764088" evidence="9">
    <location>
        <begin position="23"/>
        <end position="933"/>
    </location>
</feature>
<dbReference type="Pfam" id="PF07714">
    <property type="entry name" value="PK_Tyr_Ser-Thr"/>
    <property type="match status" value="1"/>
</dbReference>
<dbReference type="GeneID" id="108842925"/>
<evidence type="ECO:0000256" key="9">
    <source>
        <dbReference type="SAM" id="SignalP"/>
    </source>
</evidence>
<keyword evidence="2" id="KW-0808">Transferase</keyword>
<feature type="compositionally biased region" description="Low complexity" evidence="7">
    <location>
        <begin position="100"/>
        <end position="109"/>
    </location>
</feature>
<feature type="transmembrane region" description="Helical" evidence="8">
    <location>
        <begin position="453"/>
        <end position="479"/>
    </location>
</feature>
<feature type="compositionally biased region" description="Low complexity" evidence="7">
    <location>
        <begin position="256"/>
        <end position="271"/>
    </location>
</feature>
<dbReference type="InterPro" id="IPR001245">
    <property type="entry name" value="Ser-Thr/Tyr_kinase_cat_dom"/>
</dbReference>
<name>A0A6J0MHT3_RAPSA</name>
<keyword evidence="5 6" id="KW-0067">ATP-binding</keyword>
<evidence type="ECO:0000256" key="8">
    <source>
        <dbReference type="SAM" id="Phobius"/>
    </source>
</evidence>
<evidence type="ECO:0000313" key="12">
    <source>
        <dbReference type="RefSeq" id="XP_018471478.2"/>
    </source>
</evidence>
<dbReference type="FunFam" id="1.10.510.10:FF:000051">
    <property type="entry name" value="Receptor-like serine/threonine-protein kinase ALE2"/>
    <property type="match status" value="1"/>
</dbReference>
<feature type="region of interest" description="Disordered" evidence="7">
    <location>
        <begin position="914"/>
        <end position="933"/>
    </location>
</feature>
<dbReference type="PANTHER" id="PTHR47989:SF9">
    <property type="entry name" value="PROTEIN KINASE SUPERFAMILY PROTEIN"/>
    <property type="match status" value="1"/>
</dbReference>
<dbReference type="InterPro" id="IPR008271">
    <property type="entry name" value="Ser/Thr_kinase_AS"/>
</dbReference>
<dbReference type="PROSITE" id="PS00107">
    <property type="entry name" value="PROTEIN_KINASE_ATP"/>
    <property type="match status" value="1"/>
</dbReference>
<dbReference type="FunFam" id="3.30.200.20:FF:000146">
    <property type="entry name" value="receptor-like serine/threonine-protein kinase ALE2"/>
    <property type="match status" value="1"/>
</dbReference>
<accession>A0A6J0MHT3</accession>
<dbReference type="GO" id="GO:0005524">
    <property type="term" value="F:ATP binding"/>
    <property type="evidence" value="ECO:0007669"/>
    <property type="project" value="UniProtKB-UniRule"/>
</dbReference>
<dbReference type="SUPFAM" id="SSF56112">
    <property type="entry name" value="Protein kinase-like (PK-like)"/>
    <property type="match status" value="1"/>
</dbReference>
<dbReference type="Proteomes" id="UP000504610">
    <property type="component" value="Chromosome 2"/>
</dbReference>
<dbReference type="InterPro" id="IPR057597">
    <property type="entry name" value="ALE2_N"/>
</dbReference>
<evidence type="ECO:0000256" key="6">
    <source>
        <dbReference type="PROSITE-ProRule" id="PRU10141"/>
    </source>
</evidence>
<feature type="compositionally biased region" description="Low complexity" evidence="7">
    <location>
        <begin position="232"/>
        <end position="244"/>
    </location>
</feature>
<dbReference type="AlphaFoldDB" id="A0A6J0MHT3"/>
<evidence type="ECO:0000313" key="11">
    <source>
        <dbReference type="Proteomes" id="UP000504610"/>
    </source>
</evidence>
<dbReference type="InterPro" id="IPR000719">
    <property type="entry name" value="Prot_kinase_dom"/>
</dbReference>
<evidence type="ECO:0000256" key="7">
    <source>
        <dbReference type="SAM" id="MobiDB-lite"/>
    </source>
</evidence>
<dbReference type="Pfam" id="PF23180">
    <property type="entry name" value="ALE2_N"/>
    <property type="match status" value="1"/>
</dbReference>
<evidence type="ECO:0000256" key="1">
    <source>
        <dbReference type="ARBA" id="ARBA00022527"/>
    </source>
</evidence>
<evidence type="ECO:0000256" key="4">
    <source>
        <dbReference type="ARBA" id="ARBA00022777"/>
    </source>
</evidence>
<evidence type="ECO:0000256" key="5">
    <source>
        <dbReference type="ARBA" id="ARBA00022840"/>
    </source>
</evidence>
<feature type="compositionally biased region" description="Low complexity" evidence="7">
    <location>
        <begin position="914"/>
        <end position="926"/>
    </location>
</feature>
<keyword evidence="4" id="KW-0418">Kinase</keyword>
<sequence length="933" mass="100405">MEILMPFLRLCLLSSVLVAASSSGLDLLSPSSSPPSPLNEVPISSPEPHKNGNAPPLKASQPSSPPIADVEAPPPTDSSGGKAPSGEPVVWVPTAPVASPPTISIDISPPVIPKLPHSSSPVPTSSPTRNSPTTHPAFPIESPAGDNGDDNTSPVATPSNETAKPLPVLPHIASPPLIPPSSPKFNGHSHHTSPPPQSIPLYHRHHQDRKNITDSPAPPPPKNSNPEGSMTPPSSHHAPSHAPISIPPSPSPTQVLPLRSSSSKSRKLPPLQAFPPPPPNSDCSSTVCLEPYTNTPPGSPCGCVLPIQVSLRLSMPLYDFFPMVSEFAREISAGVFMKQSQVRIMGANAASEQPDKTILLIDLVPLGDKFDNMTAMLTYQRFYRKKVYIDVPTFGEYDVVYVRYPGLPPSPPPSGVTVIDQEPFSGDNNSNGMVKKPLGVDVPKKMRKKELNAGGVAVIVLSAAAFIGLCFVIVWFFVIRRRRRRFSKRDTLAPPSLPSFSKPPGSVRSLTGSRFSSKSLSFESSIAPFTLSAKTFTAREIAKATNNFAESRVLGEGGFGKVYEGLFDDGTKVAVKVLKRDDQQGGREFLAEVEMLSRLHHRNLVNLIGICIEDRNRSLVYELIPNGSVESHLHGVDKESSPLDWDTRLKIALGAARGLAYLHEDSSPRVIHRDFKSSNILLEQDFTPKVSDFGLARNALDDEDNRHISTRVMGTFGYVAPEYAMTGHLLVKSDVYSYGVVLLELLTGRKPVDMSQPPGQENLVSWTRSLLTSREGLEAIIDQSLGQPEIPFDSIAKVAAIASMCVQPEVSHRPFMGEVVQALKLVCNECDEAKELNSVTSLTQDDSKAGSSCGGEGSGRMALLPSYDSEPDTERGVSVSEMFTGSGRLERVSSSGPLASGGGKRFWQKMRRLSTGSLSEHGSSSLMVRSGSR</sequence>
<dbReference type="InterPro" id="IPR017441">
    <property type="entry name" value="Protein_kinase_ATP_BS"/>
</dbReference>
<keyword evidence="9" id="KW-0732">Signal</keyword>
<feature type="region of interest" description="Disordered" evidence="7">
    <location>
        <begin position="24"/>
        <end position="283"/>
    </location>
</feature>
<dbReference type="GO" id="GO:0004674">
    <property type="term" value="F:protein serine/threonine kinase activity"/>
    <property type="evidence" value="ECO:0007669"/>
    <property type="project" value="UniProtKB-KW"/>
</dbReference>